<dbReference type="InterPro" id="IPR026444">
    <property type="entry name" value="Secre_tail"/>
</dbReference>
<dbReference type="RefSeq" id="WP_143373812.1">
    <property type="nucleotide sequence ID" value="NZ_VJVZ01000008.1"/>
</dbReference>
<evidence type="ECO:0000259" key="2">
    <source>
        <dbReference type="Pfam" id="PF18962"/>
    </source>
</evidence>
<proteinExistence type="predicted"/>
<evidence type="ECO:0000256" key="1">
    <source>
        <dbReference type="ARBA" id="ARBA00022729"/>
    </source>
</evidence>
<evidence type="ECO:0000313" key="3">
    <source>
        <dbReference type="EMBL" id="TRW23555.1"/>
    </source>
</evidence>
<dbReference type="AlphaFoldDB" id="A0A552UZB8"/>
<dbReference type="NCBIfam" id="TIGR04183">
    <property type="entry name" value="Por_Secre_tail"/>
    <property type="match status" value="1"/>
</dbReference>
<name>A0A552UZB8_9FLAO</name>
<sequence>MRFRAGGGINPKSNYYVYIDDVSALQDGITISPITAQGGIQVYPNPVQDYLNVRFDGTISSILIFDNQGREVVVEDLNENLSRLDLTGLAHGDYVLKVTANDEIREINVTKK</sequence>
<gene>
    <name evidence="3" type="ORF">FMM05_12905</name>
</gene>
<feature type="domain" description="Secretion system C-terminal sorting" evidence="2">
    <location>
        <begin position="42"/>
        <end position="102"/>
    </location>
</feature>
<organism evidence="3 4">
    <name type="scientific">Flavobacterium zepuense</name>
    <dbReference type="NCBI Taxonomy" id="2593302"/>
    <lineage>
        <taxon>Bacteria</taxon>
        <taxon>Pseudomonadati</taxon>
        <taxon>Bacteroidota</taxon>
        <taxon>Flavobacteriia</taxon>
        <taxon>Flavobacteriales</taxon>
        <taxon>Flavobacteriaceae</taxon>
        <taxon>Flavobacterium</taxon>
    </lineage>
</organism>
<keyword evidence="4" id="KW-1185">Reference proteome</keyword>
<protein>
    <submittedName>
        <fullName evidence="3">T9SS type A sorting domain-containing protein</fullName>
    </submittedName>
</protein>
<evidence type="ECO:0000313" key="4">
    <source>
        <dbReference type="Proteomes" id="UP000320643"/>
    </source>
</evidence>
<dbReference type="Proteomes" id="UP000320643">
    <property type="component" value="Unassembled WGS sequence"/>
</dbReference>
<dbReference type="Pfam" id="PF18962">
    <property type="entry name" value="Por_Secre_tail"/>
    <property type="match status" value="1"/>
</dbReference>
<keyword evidence="1" id="KW-0732">Signal</keyword>
<comment type="caution">
    <text evidence="3">The sequence shown here is derived from an EMBL/GenBank/DDBJ whole genome shotgun (WGS) entry which is preliminary data.</text>
</comment>
<dbReference type="OrthoDB" id="1405746at2"/>
<dbReference type="EMBL" id="VJVZ01000008">
    <property type="protein sequence ID" value="TRW23555.1"/>
    <property type="molecule type" value="Genomic_DNA"/>
</dbReference>
<reference evidence="3 4" key="1">
    <citation type="submission" date="2019-07" db="EMBL/GenBank/DDBJ databases">
        <title>Flavobacterium sp. nov., isolated from glacier ice.</title>
        <authorList>
            <person name="Liu Q."/>
            <person name="Xin Y.-H."/>
        </authorList>
    </citation>
    <scope>NUCLEOTIDE SEQUENCE [LARGE SCALE GENOMIC DNA]</scope>
    <source>
        <strain evidence="3 4">ZT4R6</strain>
    </source>
</reference>
<accession>A0A552UZB8</accession>